<feature type="domain" description="Beta-lactamase-related" evidence="2">
    <location>
        <begin position="49"/>
        <end position="372"/>
    </location>
</feature>
<dbReference type="RefSeq" id="WP_184792694.1">
    <property type="nucleotide sequence ID" value="NZ_BONT01000028.1"/>
</dbReference>
<keyword evidence="1" id="KW-0732">Signal</keyword>
<reference evidence="3 4" key="1">
    <citation type="submission" date="2020-08" db="EMBL/GenBank/DDBJ databases">
        <title>Genomic Encyclopedia of Type Strains, Phase IV (KMG-IV): sequencing the most valuable type-strain genomes for metagenomic binning, comparative biology and taxonomic classification.</title>
        <authorList>
            <person name="Goeker M."/>
        </authorList>
    </citation>
    <scope>NUCLEOTIDE SEQUENCE [LARGE SCALE GENOMIC DNA]</scope>
    <source>
        <strain evidence="3 4">YIM 65646</strain>
    </source>
</reference>
<proteinExistence type="predicted"/>
<dbReference type="PROSITE" id="PS51318">
    <property type="entry name" value="TAT"/>
    <property type="match status" value="1"/>
</dbReference>
<accession>A0A841FTG1</accession>
<protein>
    <submittedName>
        <fullName evidence="3">CubicO group peptidase (Beta-lactamase class C family)</fullName>
    </submittedName>
</protein>
<organism evidence="3 4">
    <name type="scientific">Phytomonospora endophytica</name>
    <dbReference type="NCBI Taxonomy" id="714109"/>
    <lineage>
        <taxon>Bacteria</taxon>
        <taxon>Bacillati</taxon>
        <taxon>Actinomycetota</taxon>
        <taxon>Actinomycetes</taxon>
        <taxon>Micromonosporales</taxon>
        <taxon>Micromonosporaceae</taxon>
        <taxon>Phytomonospora</taxon>
    </lineage>
</organism>
<evidence type="ECO:0000256" key="1">
    <source>
        <dbReference type="SAM" id="SignalP"/>
    </source>
</evidence>
<dbReference type="InterPro" id="IPR006311">
    <property type="entry name" value="TAT_signal"/>
</dbReference>
<dbReference type="SUPFAM" id="SSF56601">
    <property type="entry name" value="beta-lactamase/transpeptidase-like"/>
    <property type="match status" value="1"/>
</dbReference>
<dbReference type="EMBL" id="JACHGT010000024">
    <property type="protein sequence ID" value="MBB6039605.1"/>
    <property type="molecule type" value="Genomic_DNA"/>
</dbReference>
<dbReference type="Proteomes" id="UP000548476">
    <property type="component" value="Unassembled WGS sequence"/>
</dbReference>
<dbReference type="Gene3D" id="3.40.710.10">
    <property type="entry name" value="DD-peptidase/beta-lactamase superfamily"/>
    <property type="match status" value="1"/>
</dbReference>
<evidence type="ECO:0000313" key="3">
    <source>
        <dbReference type="EMBL" id="MBB6039605.1"/>
    </source>
</evidence>
<dbReference type="InterPro" id="IPR001466">
    <property type="entry name" value="Beta-lactam-related"/>
</dbReference>
<comment type="caution">
    <text evidence="3">The sequence shown here is derived from an EMBL/GenBank/DDBJ whole genome shotgun (WGS) entry which is preliminary data.</text>
</comment>
<dbReference type="PANTHER" id="PTHR46825:SF9">
    <property type="entry name" value="BETA-LACTAMASE-RELATED DOMAIN-CONTAINING PROTEIN"/>
    <property type="match status" value="1"/>
</dbReference>
<dbReference type="AlphaFoldDB" id="A0A841FTG1"/>
<name>A0A841FTG1_9ACTN</name>
<evidence type="ECO:0000259" key="2">
    <source>
        <dbReference type="Pfam" id="PF00144"/>
    </source>
</evidence>
<sequence>MAQTRRSLLGLITAAPLAAGVLAATPASAAASSGRHVPADLRPGGAYDRLAAALAAEDRFSGTVLLAHRGRPVLARAHGKAHKAAGTANTVDTVFCLGSITKIFTAVAIAQLAERGSLSFHDRLSTYLDGFPPEVTLHQLLTHTSGLGRPPLGHGEPPGLEWDTFDEVMDGTVDLVRNTPPQFTPPGIRHVYSNDGYFLLGAVVARVSGRSYFDYVRENVFAAAGMTRTAFHSAPEVRAGKGIARPYATQPDGTRFDFSESPYFPFSYGPAGGAYSTAPDMLRFACALSSHELLGESFTGLLTGGKVPLAPADGPADPLASVSFYGYGHRDSVVNGRRVHGHSGSAPGASARLDLFPEREYVSVVLSNYDGAVNPLVEKSRELITR</sequence>
<dbReference type="PANTHER" id="PTHR46825">
    <property type="entry name" value="D-ALANYL-D-ALANINE-CARBOXYPEPTIDASE/ENDOPEPTIDASE AMPH"/>
    <property type="match status" value="1"/>
</dbReference>
<feature type="chain" id="PRO_5032284062" evidence="1">
    <location>
        <begin position="30"/>
        <end position="386"/>
    </location>
</feature>
<gene>
    <name evidence="3" type="ORF">HNR73_007502</name>
</gene>
<evidence type="ECO:0000313" key="4">
    <source>
        <dbReference type="Proteomes" id="UP000548476"/>
    </source>
</evidence>
<keyword evidence="4" id="KW-1185">Reference proteome</keyword>
<dbReference type="InterPro" id="IPR012338">
    <property type="entry name" value="Beta-lactam/transpept-like"/>
</dbReference>
<dbReference type="InterPro" id="IPR050491">
    <property type="entry name" value="AmpC-like"/>
</dbReference>
<feature type="signal peptide" evidence="1">
    <location>
        <begin position="1"/>
        <end position="29"/>
    </location>
</feature>
<dbReference type="Pfam" id="PF00144">
    <property type="entry name" value="Beta-lactamase"/>
    <property type="match status" value="1"/>
</dbReference>